<keyword evidence="4" id="KW-0964">Secreted</keyword>
<evidence type="ECO:0000256" key="11">
    <source>
        <dbReference type="ARBA" id="ARBA00041912"/>
    </source>
</evidence>
<reference evidence="15" key="1">
    <citation type="submission" date="2025-04" db="UniProtKB">
        <authorList>
            <consortium name="RefSeq"/>
        </authorList>
    </citation>
    <scope>IDENTIFICATION</scope>
    <source>
        <tissue evidence="15">Whole insect</tissue>
    </source>
</reference>
<sequence>MPHFRVETNVPNDKIPDDLPAKLCSILSKSLGKPINYCCATVIGGVKMSWGGDNEPAAQAVLMSIGALGVDENKKHSKVLYDCISKSLGIPVDRMYIHFMDAPTSEVGFNGTTFHELFGR</sequence>
<dbReference type="KEGG" id="dvv:114332264"/>
<name>A0A6P7FND9_DIAVI</name>
<evidence type="ECO:0000256" key="6">
    <source>
        <dbReference type="ARBA" id="ARBA00036735"/>
    </source>
</evidence>
<dbReference type="InterPro" id="IPR014347">
    <property type="entry name" value="Tautomerase/MIF_sf"/>
</dbReference>
<evidence type="ECO:0000256" key="9">
    <source>
        <dbReference type="ARBA" id="ARBA00039086"/>
    </source>
</evidence>
<evidence type="ECO:0000313" key="15">
    <source>
        <dbReference type="RefSeq" id="XP_028137829.1"/>
    </source>
</evidence>
<evidence type="ECO:0000256" key="3">
    <source>
        <dbReference type="ARBA" id="ARBA00022514"/>
    </source>
</evidence>
<dbReference type="RefSeq" id="XP_028137829.1">
    <property type="nucleotide sequence ID" value="XM_028282028.1"/>
</dbReference>
<evidence type="ECO:0000256" key="2">
    <source>
        <dbReference type="ARBA" id="ARBA00005851"/>
    </source>
</evidence>
<reference evidence="13" key="2">
    <citation type="submission" date="2025-05" db="UniProtKB">
        <authorList>
            <consortium name="EnsemblMetazoa"/>
        </authorList>
    </citation>
    <scope>IDENTIFICATION</scope>
</reference>
<keyword evidence="5" id="KW-0413">Isomerase</keyword>
<evidence type="ECO:0000256" key="1">
    <source>
        <dbReference type="ARBA" id="ARBA00004613"/>
    </source>
</evidence>
<evidence type="ECO:0000256" key="8">
    <source>
        <dbReference type="ARBA" id="ARBA00038932"/>
    </source>
</evidence>
<dbReference type="AlphaFoldDB" id="A0A6P7FND9"/>
<evidence type="ECO:0000313" key="14">
    <source>
        <dbReference type="Proteomes" id="UP001652700"/>
    </source>
</evidence>
<dbReference type="GO" id="GO:0050178">
    <property type="term" value="F:phenylpyruvate tautomerase activity"/>
    <property type="evidence" value="ECO:0007669"/>
    <property type="project" value="UniProtKB-EC"/>
</dbReference>
<gene>
    <name evidence="15" type="primary">LOC114332264</name>
</gene>
<dbReference type="PANTHER" id="PTHR11954:SF6">
    <property type="entry name" value="MACROPHAGE MIGRATION INHIBITORY FACTOR"/>
    <property type="match status" value="1"/>
</dbReference>
<keyword evidence="3" id="KW-0202">Cytokine</keyword>
<evidence type="ECO:0000256" key="7">
    <source>
        <dbReference type="ARBA" id="ARBA00036823"/>
    </source>
</evidence>
<dbReference type="EC" id="5.3.3.12" evidence="8"/>
<comment type="catalytic activity">
    <reaction evidence="7">
        <text>L-dopachrome = 5,6-dihydroxyindole-2-carboxylate</text>
        <dbReference type="Rhea" id="RHEA:13041"/>
        <dbReference type="ChEBI" id="CHEBI:16875"/>
        <dbReference type="ChEBI" id="CHEBI:57509"/>
        <dbReference type="EC" id="5.3.3.12"/>
    </reaction>
</comment>
<evidence type="ECO:0000256" key="10">
    <source>
        <dbReference type="ARBA" id="ARBA00041631"/>
    </source>
</evidence>
<evidence type="ECO:0000256" key="5">
    <source>
        <dbReference type="ARBA" id="ARBA00023235"/>
    </source>
</evidence>
<dbReference type="GeneID" id="114332264"/>
<proteinExistence type="inferred from homology"/>
<dbReference type="GO" id="GO:0004167">
    <property type="term" value="F:dopachrome isomerase activity"/>
    <property type="evidence" value="ECO:0007669"/>
    <property type="project" value="UniProtKB-EC"/>
</dbReference>
<dbReference type="OrthoDB" id="255819at2759"/>
<dbReference type="SUPFAM" id="SSF55331">
    <property type="entry name" value="Tautomerase/MIF"/>
    <property type="match status" value="1"/>
</dbReference>
<dbReference type="GO" id="GO:0005125">
    <property type="term" value="F:cytokine activity"/>
    <property type="evidence" value="ECO:0007669"/>
    <property type="project" value="UniProtKB-KW"/>
</dbReference>
<dbReference type="Gene3D" id="3.30.429.10">
    <property type="entry name" value="Macrophage Migration Inhibitory Factor"/>
    <property type="match status" value="1"/>
</dbReference>
<organism evidence="15">
    <name type="scientific">Diabrotica virgifera virgifera</name>
    <name type="common">western corn rootworm</name>
    <dbReference type="NCBI Taxonomy" id="50390"/>
    <lineage>
        <taxon>Eukaryota</taxon>
        <taxon>Metazoa</taxon>
        <taxon>Ecdysozoa</taxon>
        <taxon>Arthropoda</taxon>
        <taxon>Hexapoda</taxon>
        <taxon>Insecta</taxon>
        <taxon>Pterygota</taxon>
        <taxon>Neoptera</taxon>
        <taxon>Endopterygota</taxon>
        <taxon>Coleoptera</taxon>
        <taxon>Polyphaga</taxon>
        <taxon>Cucujiformia</taxon>
        <taxon>Chrysomeloidea</taxon>
        <taxon>Chrysomelidae</taxon>
        <taxon>Galerucinae</taxon>
        <taxon>Diabroticina</taxon>
        <taxon>Diabroticites</taxon>
        <taxon>Diabrotica</taxon>
    </lineage>
</organism>
<keyword evidence="14" id="KW-1185">Reference proteome</keyword>
<dbReference type="PANTHER" id="PTHR11954">
    <property type="entry name" value="D-DOPACHROME DECARBOXYLASE"/>
    <property type="match status" value="1"/>
</dbReference>
<evidence type="ECO:0000256" key="12">
    <source>
        <dbReference type="ARBA" id="ARBA00042730"/>
    </source>
</evidence>
<dbReference type="Pfam" id="PF01187">
    <property type="entry name" value="MIF"/>
    <property type="match status" value="1"/>
</dbReference>
<dbReference type="EC" id="5.3.2.1" evidence="9"/>
<dbReference type="EnsemblMetazoa" id="XM_028282028.2">
    <property type="protein sequence ID" value="XP_028137829.1"/>
    <property type="gene ID" value="LOC114332264"/>
</dbReference>
<dbReference type="GO" id="GO:0005615">
    <property type="term" value="C:extracellular space"/>
    <property type="evidence" value="ECO:0007669"/>
    <property type="project" value="UniProtKB-KW"/>
</dbReference>
<accession>A0A6P7FND9</accession>
<comment type="similarity">
    <text evidence="2">Belongs to the MIF family.</text>
</comment>
<evidence type="ECO:0000313" key="13">
    <source>
        <dbReference type="EnsemblMetazoa" id="XP_028137829.1"/>
    </source>
</evidence>
<evidence type="ECO:0000256" key="4">
    <source>
        <dbReference type="ARBA" id="ARBA00022525"/>
    </source>
</evidence>
<protein>
    <recommendedName>
        <fullName evidence="12">L-dopachrome isomerase</fullName>
        <ecNumber evidence="9">5.3.2.1</ecNumber>
        <ecNumber evidence="8">5.3.3.12</ecNumber>
    </recommendedName>
    <alternativeName>
        <fullName evidence="10">L-dopachrome tautomerase</fullName>
    </alternativeName>
    <alternativeName>
        <fullName evidence="11">Phenylpyruvate tautomerase</fullName>
    </alternativeName>
</protein>
<dbReference type="InterPro" id="IPR001398">
    <property type="entry name" value="Macrophage_inhib_fac"/>
</dbReference>
<dbReference type="Proteomes" id="UP001652700">
    <property type="component" value="Unplaced"/>
</dbReference>
<comment type="subcellular location">
    <subcellularLocation>
        <location evidence="1">Secreted</location>
    </subcellularLocation>
</comment>
<dbReference type="InParanoid" id="A0A6P7FND9"/>
<comment type="catalytic activity">
    <reaction evidence="6">
        <text>3-phenylpyruvate = enol-phenylpyruvate</text>
        <dbReference type="Rhea" id="RHEA:17097"/>
        <dbReference type="ChEBI" id="CHEBI:16815"/>
        <dbReference type="ChEBI" id="CHEBI:18005"/>
        <dbReference type="EC" id="5.3.2.1"/>
    </reaction>
</comment>